<evidence type="ECO:0000313" key="3">
    <source>
        <dbReference type="Proteomes" id="UP000186106"/>
    </source>
</evidence>
<keyword evidence="1" id="KW-1133">Transmembrane helix</keyword>
<keyword evidence="1" id="KW-0472">Membrane</keyword>
<feature type="transmembrane region" description="Helical" evidence="1">
    <location>
        <begin position="28"/>
        <end position="45"/>
    </location>
</feature>
<dbReference type="Proteomes" id="UP000186106">
    <property type="component" value="Unassembled WGS sequence"/>
</dbReference>
<name>A0A1N7IER9_9FLAO</name>
<reference evidence="2 3" key="1">
    <citation type="submission" date="2017-01" db="EMBL/GenBank/DDBJ databases">
        <authorList>
            <person name="Mah S.A."/>
            <person name="Swanson W.J."/>
            <person name="Moy G.W."/>
            <person name="Vacquier V.D."/>
        </authorList>
    </citation>
    <scope>NUCLEOTIDE SEQUENCE [LARGE SCALE GENOMIC DNA]</scope>
    <source>
        <strain evidence="2 3">DSM 16927</strain>
    </source>
</reference>
<feature type="transmembrane region" description="Helical" evidence="1">
    <location>
        <begin position="52"/>
        <end position="75"/>
    </location>
</feature>
<organism evidence="2 3">
    <name type="scientific">Chryseobacterium joostei</name>
    <dbReference type="NCBI Taxonomy" id="112234"/>
    <lineage>
        <taxon>Bacteria</taxon>
        <taxon>Pseudomonadati</taxon>
        <taxon>Bacteroidota</taxon>
        <taxon>Flavobacteriia</taxon>
        <taxon>Flavobacteriales</taxon>
        <taxon>Weeksellaceae</taxon>
        <taxon>Chryseobacterium group</taxon>
        <taxon>Chryseobacterium</taxon>
    </lineage>
</organism>
<sequence length="79" mass="9364">MKKISIINLIISLIYLALSIYFQSDFFLEFIPVILLILIINFYIIHQPNKKVILYLINGTTFLILIYFLSIGIILRQDW</sequence>
<protein>
    <submittedName>
        <fullName evidence="2">Uncharacterized protein</fullName>
    </submittedName>
</protein>
<evidence type="ECO:0000256" key="1">
    <source>
        <dbReference type="SAM" id="Phobius"/>
    </source>
</evidence>
<gene>
    <name evidence="2" type="ORF">SAMN05421768_104415</name>
</gene>
<dbReference type="AlphaFoldDB" id="A0A1N7IER9"/>
<evidence type="ECO:0000313" key="2">
    <source>
        <dbReference type="EMBL" id="SIS35577.1"/>
    </source>
</evidence>
<keyword evidence="1" id="KW-0812">Transmembrane</keyword>
<proteinExistence type="predicted"/>
<dbReference type="EMBL" id="FTNZ01000004">
    <property type="protein sequence ID" value="SIS35577.1"/>
    <property type="molecule type" value="Genomic_DNA"/>
</dbReference>
<accession>A0A1N7IER9</accession>
<dbReference type="STRING" id="112234.SAMN05421768_104415"/>
<feature type="transmembrane region" description="Helical" evidence="1">
    <location>
        <begin position="5"/>
        <end position="22"/>
    </location>
</feature>